<reference evidence="1" key="1">
    <citation type="submission" date="2020-10" db="EMBL/GenBank/DDBJ databases">
        <authorList>
            <person name="Gilroy R."/>
        </authorList>
    </citation>
    <scope>NUCLEOTIDE SEQUENCE</scope>
    <source>
        <strain evidence="1">10192</strain>
    </source>
</reference>
<dbReference type="AlphaFoldDB" id="A0A9D9DSB3"/>
<organism evidence="1 2">
    <name type="scientific">Candidatus Scatousia excrementipullorum</name>
    <dbReference type="NCBI Taxonomy" id="2840936"/>
    <lineage>
        <taxon>Bacteria</taxon>
        <taxon>Candidatus Scatousia</taxon>
    </lineage>
</organism>
<accession>A0A9D9DSB3</accession>
<sequence length="62" mass="6715">MGINAITGIGHGDKAEELKKLKKQNPIEETYTQATAFVNMLRRDPAMIGNILNGSQTAATNQ</sequence>
<protein>
    <submittedName>
        <fullName evidence="1">Uncharacterized protein</fullName>
    </submittedName>
</protein>
<dbReference type="EMBL" id="JADIND010000157">
    <property type="protein sequence ID" value="MBO8431155.1"/>
    <property type="molecule type" value="Genomic_DNA"/>
</dbReference>
<reference evidence="1" key="2">
    <citation type="journal article" date="2021" name="PeerJ">
        <title>Extensive microbial diversity within the chicken gut microbiome revealed by metagenomics and culture.</title>
        <authorList>
            <person name="Gilroy R."/>
            <person name="Ravi A."/>
            <person name="Getino M."/>
            <person name="Pursley I."/>
            <person name="Horton D.L."/>
            <person name="Alikhan N.F."/>
            <person name="Baker D."/>
            <person name="Gharbi K."/>
            <person name="Hall N."/>
            <person name="Watson M."/>
            <person name="Adriaenssens E.M."/>
            <person name="Foster-Nyarko E."/>
            <person name="Jarju S."/>
            <person name="Secka A."/>
            <person name="Antonio M."/>
            <person name="Oren A."/>
            <person name="Chaudhuri R.R."/>
            <person name="La Ragione R."/>
            <person name="Hildebrand F."/>
            <person name="Pallen M.J."/>
        </authorList>
    </citation>
    <scope>NUCLEOTIDE SEQUENCE</scope>
    <source>
        <strain evidence="1">10192</strain>
    </source>
</reference>
<name>A0A9D9DSB3_9BACT</name>
<evidence type="ECO:0000313" key="2">
    <source>
        <dbReference type="Proteomes" id="UP000823632"/>
    </source>
</evidence>
<gene>
    <name evidence="1" type="ORF">IAC76_07175</name>
</gene>
<proteinExistence type="predicted"/>
<comment type="caution">
    <text evidence="1">The sequence shown here is derived from an EMBL/GenBank/DDBJ whole genome shotgun (WGS) entry which is preliminary data.</text>
</comment>
<dbReference type="Proteomes" id="UP000823632">
    <property type="component" value="Unassembled WGS sequence"/>
</dbReference>
<evidence type="ECO:0000313" key="1">
    <source>
        <dbReference type="EMBL" id="MBO8431155.1"/>
    </source>
</evidence>